<dbReference type="SUPFAM" id="SSF81383">
    <property type="entry name" value="F-box domain"/>
    <property type="match status" value="1"/>
</dbReference>
<dbReference type="AlphaFoldDB" id="W9SFR5"/>
<proteinExistence type="predicted"/>
<feature type="domain" description="F-box" evidence="1">
    <location>
        <begin position="21"/>
        <end position="69"/>
    </location>
</feature>
<dbReference type="OrthoDB" id="812961at2759"/>
<dbReference type="Gene3D" id="1.20.1280.50">
    <property type="match status" value="1"/>
</dbReference>
<dbReference type="PROSITE" id="PS50181">
    <property type="entry name" value="FBOX"/>
    <property type="match status" value="1"/>
</dbReference>
<sequence>MKFSRENHLGNNEIATSDHRRDYFDQLPDPLLHLIFNKILDAKTLVRCLPVSKRFNSLISQTDAVFLPLPPQKNKPAKLVRSFFRFLHKIVSKKPRNAHRNVFYHSPCEVLKGFNELKSLHLELPRCKGEMGFAGKDSLLKWKAEFGSNLRNCVILGANSLKKEKIAKNDNLAKENDNQNALSDDELKLRIVWMISCLIAASARHYLLKRVVSDFPTLTNVVVSDGDRRGKVLIGGEELAELRSESVSGDSSDVALESSLERSLIPDLGMKMWYVPRMVLPTCGWVLEGATLVVIKPLDRGVIGKGSDGCDCDLLVGGGGLDGDEEEREILDEAVRQMVKMKKTYVMEMTSF</sequence>
<dbReference type="STRING" id="981085.W9SFR5"/>
<dbReference type="CDD" id="cd09917">
    <property type="entry name" value="F-box_SF"/>
    <property type="match status" value="1"/>
</dbReference>
<name>W9SFR5_9ROSA</name>
<dbReference type="Proteomes" id="UP000030645">
    <property type="component" value="Unassembled WGS sequence"/>
</dbReference>
<organism evidence="2 3">
    <name type="scientific">Morus notabilis</name>
    <dbReference type="NCBI Taxonomy" id="981085"/>
    <lineage>
        <taxon>Eukaryota</taxon>
        <taxon>Viridiplantae</taxon>
        <taxon>Streptophyta</taxon>
        <taxon>Embryophyta</taxon>
        <taxon>Tracheophyta</taxon>
        <taxon>Spermatophyta</taxon>
        <taxon>Magnoliopsida</taxon>
        <taxon>eudicotyledons</taxon>
        <taxon>Gunneridae</taxon>
        <taxon>Pentapetalae</taxon>
        <taxon>rosids</taxon>
        <taxon>fabids</taxon>
        <taxon>Rosales</taxon>
        <taxon>Moraceae</taxon>
        <taxon>Moreae</taxon>
        <taxon>Morus</taxon>
    </lineage>
</organism>
<gene>
    <name evidence="2" type="ORF">L484_000159</name>
</gene>
<dbReference type="Pfam" id="PF12937">
    <property type="entry name" value="F-box-like"/>
    <property type="match status" value="1"/>
</dbReference>
<dbReference type="InterPro" id="IPR001810">
    <property type="entry name" value="F-box_dom"/>
</dbReference>
<evidence type="ECO:0000259" key="1">
    <source>
        <dbReference type="PROSITE" id="PS50181"/>
    </source>
</evidence>
<reference evidence="3" key="1">
    <citation type="submission" date="2013-01" db="EMBL/GenBank/DDBJ databases">
        <title>Draft Genome Sequence of a Mulberry Tree, Morus notabilis C.K. Schneid.</title>
        <authorList>
            <person name="He N."/>
            <person name="Zhao S."/>
        </authorList>
    </citation>
    <scope>NUCLEOTIDE SEQUENCE</scope>
</reference>
<dbReference type="PANTHER" id="PTHR31215">
    <property type="entry name" value="OS05G0510400 PROTEIN-RELATED"/>
    <property type="match status" value="1"/>
</dbReference>
<protein>
    <submittedName>
        <fullName evidence="2">F-box protein</fullName>
    </submittedName>
</protein>
<dbReference type="InterPro" id="IPR036047">
    <property type="entry name" value="F-box-like_dom_sf"/>
</dbReference>
<dbReference type="EMBL" id="KE646349">
    <property type="protein sequence ID" value="EXC68150.1"/>
    <property type="molecule type" value="Genomic_DNA"/>
</dbReference>
<dbReference type="eggNOG" id="ENOG502RWHY">
    <property type="taxonomic scope" value="Eukaryota"/>
</dbReference>
<accession>W9SFR5</accession>
<evidence type="ECO:0000313" key="2">
    <source>
        <dbReference type="EMBL" id="EXC68150.1"/>
    </source>
</evidence>
<keyword evidence="3" id="KW-1185">Reference proteome</keyword>
<dbReference type="KEGG" id="mnt:21383803"/>
<dbReference type="InterPro" id="IPR044809">
    <property type="entry name" value="AUF1-like"/>
</dbReference>
<evidence type="ECO:0000313" key="3">
    <source>
        <dbReference type="Proteomes" id="UP000030645"/>
    </source>
</evidence>